<sequence>MALSPTQLFAQATHATPPDAEPNPSLPCATKVRMVTIYRQAHKLVIRPQLGAAMDVAPGHARED</sequence>
<dbReference type="HOGENOM" id="CLU_2861700_0_0_5"/>
<proteinExistence type="predicted"/>
<evidence type="ECO:0000256" key="1">
    <source>
        <dbReference type="SAM" id="MobiDB-lite"/>
    </source>
</evidence>
<organism evidence="2 3">
    <name type="scientific">Hyphomicrobium denitrificans 1NES1</name>
    <dbReference type="NCBI Taxonomy" id="670307"/>
    <lineage>
        <taxon>Bacteria</taxon>
        <taxon>Pseudomonadati</taxon>
        <taxon>Pseudomonadota</taxon>
        <taxon>Alphaproteobacteria</taxon>
        <taxon>Hyphomicrobiales</taxon>
        <taxon>Hyphomicrobiaceae</taxon>
        <taxon>Hyphomicrobium</taxon>
    </lineage>
</organism>
<dbReference type="Proteomes" id="UP000005952">
    <property type="component" value="Chromosome"/>
</dbReference>
<protein>
    <submittedName>
        <fullName evidence="2">Uncharacterized protein</fullName>
    </submittedName>
</protein>
<dbReference type="KEGG" id="hdt:HYPDE_27763"/>
<gene>
    <name evidence="2" type="ORF">HYPDE_27763</name>
</gene>
<reference evidence="2 3" key="1">
    <citation type="journal article" date="2013" name="Genome Announc.">
        <title>Genome sequences for three denitrifying bacterial strains isolated from a uranium- and nitrate-contaminated subsurface environment.</title>
        <authorList>
            <person name="Venkatramanan R."/>
            <person name="Prakash O."/>
            <person name="Woyke T."/>
            <person name="Chain P."/>
            <person name="Goodwin L.A."/>
            <person name="Watson D."/>
            <person name="Brooks S."/>
            <person name="Kostka J.E."/>
            <person name="Green S.J."/>
        </authorList>
    </citation>
    <scope>NUCLEOTIDE SEQUENCE [LARGE SCALE GENOMIC DNA]</scope>
    <source>
        <strain evidence="2 3">1NES1</strain>
    </source>
</reference>
<keyword evidence="3" id="KW-1185">Reference proteome</keyword>
<feature type="compositionally biased region" description="Polar residues" evidence="1">
    <location>
        <begin position="1"/>
        <end position="14"/>
    </location>
</feature>
<feature type="region of interest" description="Disordered" evidence="1">
    <location>
        <begin position="1"/>
        <end position="27"/>
    </location>
</feature>
<dbReference type="EMBL" id="CP005587">
    <property type="protein sequence ID" value="AGK57232.1"/>
    <property type="molecule type" value="Genomic_DNA"/>
</dbReference>
<name>N0B4S6_9HYPH</name>
<accession>N0B4S6</accession>
<dbReference type="STRING" id="670307.HYPDE_27763"/>
<evidence type="ECO:0000313" key="2">
    <source>
        <dbReference type="EMBL" id="AGK57232.1"/>
    </source>
</evidence>
<dbReference type="AlphaFoldDB" id="N0B4S6"/>
<evidence type="ECO:0000313" key="3">
    <source>
        <dbReference type="Proteomes" id="UP000005952"/>
    </source>
</evidence>